<dbReference type="AlphaFoldDB" id="A0AAX1IIH3"/>
<dbReference type="EMBL" id="CP060025">
    <property type="protein sequence ID" value="QNG79746.1"/>
    <property type="molecule type" value="Genomic_DNA"/>
</dbReference>
<organism evidence="1 2">
    <name type="scientific">Stenotrophomonas maltophilia</name>
    <name type="common">Pseudomonas maltophilia</name>
    <name type="synonym">Xanthomonas maltophilia</name>
    <dbReference type="NCBI Taxonomy" id="40324"/>
    <lineage>
        <taxon>Bacteria</taxon>
        <taxon>Pseudomonadati</taxon>
        <taxon>Pseudomonadota</taxon>
        <taxon>Gammaproteobacteria</taxon>
        <taxon>Lysobacterales</taxon>
        <taxon>Lysobacteraceae</taxon>
        <taxon>Stenotrophomonas</taxon>
        <taxon>Stenotrophomonas maltophilia group</taxon>
    </lineage>
</organism>
<dbReference type="Proteomes" id="UP000515598">
    <property type="component" value="Chromosome"/>
</dbReference>
<reference evidence="1 2" key="1">
    <citation type="submission" date="2020-08" db="EMBL/GenBank/DDBJ databases">
        <title>Phenotypic and transcriptomic analysis of seven clinical Stenotrophomonas maltophilia isolates identify a small set of shared and commonly regulated genes involved in biofilm lifestyle.</title>
        <authorList>
            <person name="Alio I."/>
            <person name="Gudzuhn M."/>
            <person name="Streit W."/>
        </authorList>
    </citation>
    <scope>NUCLEOTIDE SEQUENCE [LARGE SCALE GENOMIC DNA]</scope>
    <source>
        <strain evidence="1 2">UHH_SKK55</strain>
    </source>
</reference>
<name>A0AAX1IIH3_STEMA</name>
<evidence type="ECO:0000313" key="1">
    <source>
        <dbReference type="EMBL" id="QNG79746.1"/>
    </source>
</evidence>
<gene>
    <name evidence="1" type="ORF">GPNADHDJ_03999</name>
</gene>
<evidence type="ECO:0000313" key="2">
    <source>
        <dbReference type="Proteomes" id="UP000515598"/>
    </source>
</evidence>
<proteinExistence type="predicted"/>
<sequence length="42" mass="4782">MLSGVSGRSEEIHVYGDTACQRRRQRNIQCIHPECKSLSAHQ</sequence>
<accession>A0AAX1IIH3</accession>
<protein>
    <submittedName>
        <fullName evidence="1">Uncharacterized protein</fullName>
    </submittedName>
</protein>